<keyword evidence="1" id="KW-0378">Hydrolase</keyword>
<name>A0ACB9TUJ7_HOLOL</name>
<keyword evidence="2" id="KW-1185">Reference proteome</keyword>
<proteinExistence type="predicted"/>
<evidence type="ECO:0000313" key="2">
    <source>
        <dbReference type="Proteomes" id="UP001056778"/>
    </source>
</evidence>
<sequence length="213" mass="24863">MIFRLAVLGASLVSFLLTYYKQKKHEEKMVELQQQQHKVEDDVWYKFIFITNENSGCTEHLRQEESCGDKCSHNYLQTIRQHVRSAKASISLCIYHVTLATILQELTEAHSRQIVVRVISDREMDYHHASITKKLKEKGIALKIQPDTQTFMHHKFLLIDENTDDKEVWFGSLNLTAQALTTNCENMMYTNNASMVSDFSKCFEMLWESFSDL</sequence>
<evidence type="ECO:0000313" key="1">
    <source>
        <dbReference type="EMBL" id="KAI4470490.1"/>
    </source>
</evidence>
<dbReference type="EMBL" id="CM043015">
    <property type="protein sequence ID" value="KAI4470490.1"/>
    <property type="molecule type" value="Genomic_DNA"/>
</dbReference>
<gene>
    <name evidence="1" type="ORF">MML48_1g20392</name>
</gene>
<accession>A0ACB9TUJ7</accession>
<dbReference type="Proteomes" id="UP001056778">
    <property type="component" value="Chromosome 1"/>
</dbReference>
<comment type="caution">
    <text evidence="1">The sequence shown here is derived from an EMBL/GenBank/DDBJ whole genome shotgun (WGS) entry which is preliminary data.</text>
</comment>
<reference evidence="1" key="1">
    <citation type="submission" date="2022-04" db="EMBL/GenBank/DDBJ databases">
        <title>Chromosome-scale genome assembly of Holotrichia oblita Faldermann.</title>
        <authorList>
            <person name="Rongchong L."/>
        </authorList>
    </citation>
    <scope>NUCLEOTIDE SEQUENCE</scope>
    <source>
        <strain evidence="1">81SQS9</strain>
    </source>
</reference>
<organism evidence="1 2">
    <name type="scientific">Holotrichia oblita</name>
    <name type="common">Chafer beetle</name>
    <dbReference type="NCBI Taxonomy" id="644536"/>
    <lineage>
        <taxon>Eukaryota</taxon>
        <taxon>Metazoa</taxon>
        <taxon>Ecdysozoa</taxon>
        <taxon>Arthropoda</taxon>
        <taxon>Hexapoda</taxon>
        <taxon>Insecta</taxon>
        <taxon>Pterygota</taxon>
        <taxon>Neoptera</taxon>
        <taxon>Endopterygota</taxon>
        <taxon>Coleoptera</taxon>
        <taxon>Polyphaga</taxon>
        <taxon>Scarabaeiformia</taxon>
        <taxon>Scarabaeidae</taxon>
        <taxon>Melolonthinae</taxon>
        <taxon>Holotrichia</taxon>
    </lineage>
</organism>
<protein>
    <submittedName>
        <fullName evidence="1">Cardiolipin hydrolase</fullName>
    </submittedName>
</protein>